<evidence type="ECO:0000313" key="3">
    <source>
        <dbReference type="Proteomes" id="UP000029518"/>
    </source>
</evidence>
<keyword evidence="1" id="KW-0812">Transmembrane</keyword>
<dbReference type="PANTHER" id="PTHR37305">
    <property type="entry name" value="INTEGRAL MEMBRANE PROTEIN-RELATED"/>
    <property type="match status" value="1"/>
</dbReference>
<feature type="transmembrane region" description="Helical" evidence="1">
    <location>
        <begin position="174"/>
        <end position="192"/>
    </location>
</feature>
<dbReference type="RefSeq" id="WP_042210222.1">
    <property type="nucleotide sequence ID" value="NZ_CP009285.1"/>
</dbReference>
<organism evidence="2 3">
    <name type="scientific">Paenibacillus borealis</name>
    <dbReference type="NCBI Taxonomy" id="160799"/>
    <lineage>
        <taxon>Bacteria</taxon>
        <taxon>Bacillati</taxon>
        <taxon>Bacillota</taxon>
        <taxon>Bacilli</taxon>
        <taxon>Bacillales</taxon>
        <taxon>Paenibacillaceae</taxon>
        <taxon>Paenibacillus</taxon>
    </lineage>
</organism>
<dbReference type="AlphaFoldDB" id="A0A089L399"/>
<dbReference type="PANTHER" id="PTHR37305:SF1">
    <property type="entry name" value="MEMBRANE PROTEIN"/>
    <property type="match status" value="1"/>
</dbReference>
<dbReference type="Proteomes" id="UP000029518">
    <property type="component" value="Chromosome"/>
</dbReference>
<dbReference type="EMBL" id="CP009285">
    <property type="protein sequence ID" value="AIQ55911.1"/>
    <property type="molecule type" value="Genomic_DNA"/>
</dbReference>
<dbReference type="KEGG" id="pbd:PBOR_02215"/>
<dbReference type="HOGENOM" id="CLU_086622_5_1_9"/>
<reference evidence="2" key="1">
    <citation type="submission" date="2014-08" db="EMBL/GenBank/DDBJ databases">
        <title>Comparative genomics of the Paenibacillus odorifer group.</title>
        <authorList>
            <person name="den Bakker H.C."/>
            <person name="Tsai Y.-C.Y.-C."/>
            <person name="Martin N."/>
            <person name="Korlach J."/>
            <person name="Wiedmann M."/>
        </authorList>
    </citation>
    <scope>NUCLEOTIDE SEQUENCE [LARGE SCALE GENOMIC DNA]</scope>
    <source>
        <strain evidence="2">DSM 13188</strain>
    </source>
</reference>
<feature type="transmembrane region" description="Helical" evidence="1">
    <location>
        <begin position="144"/>
        <end position="167"/>
    </location>
</feature>
<name>A0A089L399_PAEBO</name>
<accession>A0A089L399</accession>
<sequence>MTWRALSADWLKIRGKGLWFLVFLGPVGLIAMQGVNFGLRYDYLREQYRADLWGGLLRNVSDFVPVALYLGGTLVCSLIANIEHQTSSWKQLLALPISRTAVFMSKLLICLMLLVVSCLLLSAGSVILGLLLGFGTQPIPYADILRIGFASYAAALPVIVLQLWLSLSSRNQTLPVSMGMTLSLLSLFSVYLSEWIPLSWPSLAWNAGRPWLFSGAGLLLGALVLLPGALHFARKDVN</sequence>
<keyword evidence="1" id="KW-1133">Transmembrane helix</keyword>
<feature type="transmembrane region" description="Helical" evidence="1">
    <location>
        <begin position="212"/>
        <end position="233"/>
    </location>
</feature>
<feature type="transmembrane region" description="Helical" evidence="1">
    <location>
        <begin position="103"/>
        <end position="132"/>
    </location>
</feature>
<dbReference type="OrthoDB" id="3190532at2"/>
<gene>
    <name evidence="2" type="ORF">PBOR_02215</name>
</gene>
<feature type="transmembrane region" description="Helical" evidence="1">
    <location>
        <begin position="18"/>
        <end position="39"/>
    </location>
</feature>
<dbReference type="Pfam" id="PF12730">
    <property type="entry name" value="ABC2_membrane_4"/>
    <property type="match status" value="1"/>
</dbReference>
<proteinExistence type="predicted"/>
<evidence type="ECO:0000256" key="1">
    <source>
        <dbReference type="SAM" id="Phobius"/>
    </source>
</evidence>
<feature type="transmembrane region" description="Helical" evidence="1">
    <location>
        <begin position="63"/>
        <end position="82"/>
    </location>
</feature>
<dbReference type="CDD" id="cd21809">
    <property type="entry name" value="ABC-2_lan_permease-like"/>
    <property type="match status" value="1"/>
</dbReference>
<keyword evidence="1" id="KW-0472">Membrane</keyword>
<protein>
    <submittedName>
        <fullName evidence="2">Permease</fullName>
    </submittedName>
</protein>
<evidence type="ECO:0000313" key="2">
    <source>
        <dbReference type="EMBL" id="AIQ55911.1"/>
    </source>
</evidence>
<keyword evidence="3" id="KW-1185">Reference proteome</keyword>